<feature type="transmembrane region" description="Helical" evidence="1">
    <location>
        <begin position="153"/>
        <end position="174"/>
    </location>
</feature>
<proteinExistence type="predicted"/>
<feature type="transmembrane region" description="Helical" evidence="1">
    <location>
        <begin position="119"/>
        <end position="141"/>
    </location>
</feature>
<gene>
    <name evidence="2" type="ORF">COX05_01635</name>
</gene>
<protein>
    <submittedName>
        <fullName evidence="2">Uncharacterized protein</fullName>
    </submittedName>
</protein>
<keyword evidence="1" id="KW-0812">Transmembrane</keyword>
<dbReference type="AlphaFoldDB" id="A0A2H0BGC1"/>
<sequence length="191" mass="21962">MSSWPFVWRWLFGIGWIVLPMLSLNLYDVSIRNPRPPGYFAYWMIPLFDILFFPLFFAVSLGIAGSFELGDSRERIAQFVGIVSAVIYVLWFWNMENKQLAIDPSKENWTVNINGHNRYAYAHAVLMFVVVWYTVSFFIRYGMLATVVATPWVWVQFVVVLAVFTTCTTAAFAFPGEVTQRGFVKLVGKAD</sequence>
<evidence type="ECO:0000256" key="1">
    <source>
        <dbReference type="SAM" id="Phobius"/>
    </source>
</evidence>
<reference evidence="2 3" key="1">
    <citation type="submission" date="2017-09" db="EMBL/GenBank/DDBJ databases">
        <title>Depth-based differentiation of microbial function through sediment-hosted aquifers and enrichment of novel symbionts in the deep terrestrial subsurface.</title>
        <authorList>
            <person name="Probst A.J."/>
            <person name="Ladd B."/>
            <person name="Jarett J.K."/>
            <person name="Geller-Mcgrath D.E."/>
            <person name="Sieber C.M."/>
            <person name="Emerson J.B."/>
            <person name="Anantharaman K."/>
            <person name="Thomas B.C."/>
            <person name="Malmstrom R."/>
            <person name="Stieglmeier M."/>
            <person name="Klingl A."/>
            <person name="Woyke T."/>
            <person name="Ryan C.M."/>
            <person name="Banfield J.F."/>
        </authorList>
    </citation>
    <scope>NUCLEOTIDE SEQUENCE [LARGE SCALE GENOMIC DNA]</scope>
    <source>
        <strain evidence="2">CG22_combo_CG10-13_8_21_14_all_39_12</strain>
    </source>
</reference>
<feature type="transmembrane region" description="Helical" evidence="1">
    <location>
        <begin position="39"/>
        <end position="64"/>
    </location>
</feature>
<accession>A0A2H0BGC1</accession>
<dbReference type="EMBL" id="PCSU01000023">
    <property type="protein sequence ID" value="PIP56701.1"/>
    <property type="molecule type" value="Genomic_DNA"/>
</dbReference>
<comment type="caution">
    <text evidence="2">The sequence shown here is derived from an EMBL/GenBank/DDBJ whole genome shotgun (WGS) entry which is preliminary data.</text>
</comment>
<dbReference type="Proteomes" id="UP000228495">
    <property type="component" value="Unassembled WGS sequence"/>
</dbReference>
<name>A0A2H0BGC1_UNCKA</name>
<keyword evidence="1" id="KW-0472">Membrane</keyword>
<organism evidence="2 3">
    <name type="scientific">candidate division WWE3 bacterium CG22_combo_CG10-13_8_21_14_all_39_12</name>
    <dbReference type="NCBI Taxonomy" id="1975094"/>
    <lineage>
        <taxon>Bacteria</taxon>
        <taxon>Katanobacteria</taxon>
    </lineage>
</organism>
<evidence type="ECO:0000313" key="2">
    <source>
        <dbReference type="EMBL" id="PIP56701.1"/>
    </source>
</evidence>
<feature type="transmembrane region" description="Helical" evidence="1">
    <location>
        <begin position="6"/>
        <end position="27"/>
    </location>
</feature>
<feature type="transmembrane region" description="Helical" evidence="1">
    <location>
        <begin position="76"/>
        <end position="93"/>
    </location>
</feature>
<keyword evidence="1" id="KW-1133">Transmembrane helix</keyword>
<evidence type="ECO:0000313" key="3">
    <source>
        <dbReference type="Proteomes" id="UP000228495"/>
    </source>
</evidence>